<dbReference type="OrthoDB" id="2151789at2759"/>
<name>A0A370TJZ8_9HELO</name>
<dbReference type="PANTHER" id="PTHR42973">
    <property type="entry name" value="BINDING OXIDOREDUCTASE, PUTATIVE (AFU_ORTHOLOGUE AFUA_1G17690)-RELATED"/>
    <property type="match status" value="1"/>
</dbReference>
<evidence type="ECO:0000256" key="2">
    <source>
        <dbReference type="ARBA" id="ARBA00022630"/>
    </source>
</evidence>
<dbReference type="InterPro" id="IPR050416">
    <property type="entry name" value="FAD-linked_Oxidoreductase"/>
</dbReference>
<reference evidence="7 8" key="1">
    <citation type="journal article" date="2018" name="IMA Fungus">
        <title>IMA Genome-F 9: Draft genome sequence of Annulohypoxylon stygium, Aspergillus mulundensis, Berkeleyomyces basicola (syn. Thielaviopsis basicola), Ceratocystis smalleyi, two Cercospora beticola strains, Coleophoma cylindrospora, Fusarium fracticaudum, Phialophora cf. hyalina, and Morchella septimelata.</title>
        <authorList>
            <person name="Wingfield B.D."/>
            <person name="Bills G.F."/>
            <person name="Dong Y."/>
            <person name="Huang W."/>
            <person name="Nel W.J."/>
            <person name="Swalarsk-Parry B.S."/>
            <person name="Vaghefi N."/>
            <person name="Wilken P.M."/>
            <person name="An Z."/>
            <person name="de Beer Z.W."/>
            <person name="De Vos L."/>
            <person name="Chen L."/>
            <person name="Duong T.A."/>
            <person name="Gao Y."/>
            <person name="Hammerbacher A."/>
            <person name="Kikkert J.R."/>
            <person name="Li Y."/>
            <person name="Li H."/>
            <person name="Li K."/>
            <person name="Li Q."/>
            <person name="Liu X."/>
            <person name="Ma X."/>
            <person name="Naidoo K."/>
            <person name="Pethybridge S.J."/>
            <person name="Sun J."/>
            <person name="Steenkamp E.T."/>
            <person name="van der Nest M.A."/>
            <person name="van Wyk S."/>
            <person name="Wingfield M.J."/>
            <person name="Xiong C."/>
            <person name="Yue Q."/>
            <person name="Zhang X."/>
        </authorList>
    </citation>
    <scope>NUCLEOTIDE SEQUENCE [LARGE SCALE GENOMIC DNA]</scope>
    <source>
        <strain evidence="7 8">BP 5553</strain>
    </source>
</reference>
<dbReference type="InterPro" id="IPR016169">
    <property type="entry name" value="FAD-bd_PCMH_sub2"/>
</dbReference>
<organism evidence="7 8">
    <name type="scientific">Venustampulla echinocandica</name>
    <dbReference type="NCBI Taxonomy" id="2656787"/>
    <lineage>
        <taxon>Eukaryota</taxon>
        <taxon>Fungi</taxon>
        <taxon>Dikarya</taxon>
        <taxon>Ascomycota</taxon>
        <taxon>Pezizomycotina</taxon>
        <taxon>Leotiomycetes</taxon>
        <taxon>Helotiales</taxon>
        <taxon>Pleuroascaceae</taxon>
        <taxon>Venustampulla</taxon>
    </lineage>
</organism>
<evidence type="ECO:0000259" key="6">
    <source>
        <dbReference type="PROSITE" id="PS51387"/>
    </source>
</evidence>
<feature type="domain" description="FAD-binding PCMH-type" evidence="6">
    <location>
        <begin position="91"/>
        <end position="275"/>
    </location>
</feature>
<keyword evidence="4" id="KW-0560">Oxidoreductase</keyword>
<dbReference type="PROSITE" id="PS51387">
    <property type="entry name" value="FAD_PCMH"/>
    <property type="match status" value="1"/>
</dbReference>
<dbReference type="GO" id="GO:0071949">
    <property type="term" value="F:FAD binding"/>
    <property type="evidence" value="ECO:0007669"/>
    <property type="project" value="InterPro"/>
</dbReference>
<evidence type="ECO:0000313" key="8">
    <source>
        <dbReference type="Proteomes" id="UP000254866"/>
    </source>
</evidence>
<dbReference type="InterPro" id="IPR006094">
    <property type="entry name" value="Oxid_FAD_bind_N"/>
</dbReference>
<keyword evidence="3" id="KW-0274">FAD</keyword>
<dbReference type="EMBL" id="NPIC01000005">
    <property type="protein sequence ID" value="RDL35852.1"/>
    <property type="molecule type" value="Genomic_DNA"/>
</dbReference>
<evidence type="ECO:0000256" key="4">
    <source>
        <dbReference type="ARBA" id="ARBA00023002"/>
    </source>
</evidence>
<keyword evidence="2" id="KW-0285">Flavoprotein</keyword>
<protein>
    <recommendedName>
        <fullName evidence="6">FAD-binding PCMH-type domain-containing protein</fullName>
    </recommendedName>
</protein>
<sequence>MIPPLLSASIATTLLIIISISILILRRLRISSSQAVQAGEKSAHENDYDSPSGPTMLSKSLASALPDSVIFPHEAAAFKQSMNSYWAQQECEVVPTCVVRPHDVQQLSTAVTILKREFDERRKQTGEEQVEGLFAVRGGGHSPVSGAASIKGGIVIDLGRLCEVNPSADGTSVVIGAGSKWADVSKVLDEKFLAVVGGRNSAVGVGGLTLGGGLSFFSPRFGLVCSNILSYELVLASGSVTTASETTNPDLWRALKGGSNNFGIVTSFTARSFPSTKIWSGFLYMPRFQASKVLAAFHECVNRTDSGGPSTTYHNHAAGPITCFSYIHQLGAQVISVNLVYTKPPEDEKKWPVCWKSSPFASLWRLWSTCKVRTLTSATDEMNGLNPPGRRQVFANTTIKNDAATLTAAHAAYNDAIASFRRANVKELVWTLVLQPLLPDWVSKGDANPLGLDDCTDVPLVIVSFTVNWAESRDDEFVKTMTRKVVEQIDAAAAANKTGHRYRYLNYCAEWQRPFASYGKENWNFLRGVSKRYDPEGLFQKGCVGGFKLDPVDVEP</sequence>
<dbReference type="PANTHER" id="PTHR42973:SF4">
    <property type="entry name" value="FAD BINDING DOMAIN PROTEIN"/>
    <property type="match status" value="1"/>
</dbReference>
<dbReference type="RefSeq" id="XP_031868508.1">
    <property type="nucleotide sequence ID" value="XM_032015087.1"/>
</dbReference>
<dbReference type="Gene3D" id="3.30.465.10">
    <property type="match status" value="1"/>
</dbReference>
<dbReference type="SUPFAM" id="SSF56176">
    <property type="entry name" value="FAD-binding/transporter-associated domain-like"/>
    <property type="match status" value="1"/>
</dbReference>
<dbReference type="InterPro" id="IPR016166">
    <property type="entry name" value="FAD-bd_PCMH"/>
</dbReference>
<evidence type="ECO:0000256" key="1">
    <source>
        <dbReference type="ARBA" id="ARBA00005466"/>
    </source>
</evidence>
<keyword evidence="8" id="KW-1185">Reference proteome</keyword>
<evidence type="ECO:0000256" key="3">
    <source>
        <dbReference type="ARBA" id="ARBA00022827"/>
    </source>
</evidence>
<dbReference type="Gene3D" id="3.40.462.20">
    <property type="match status" value="1"/>
</dbReference>
<proteinExistence type="inferred from homology"/>
<feature type="transmembrane region" description="Helical" evidence="5">
    <location>
        <begin position="6"/>
        <end position="25"/>
    </location>
</feature>
<keyword evidence="5" id="KW-0472">Membrane</keyword>
<dbReference type="Proteomes" id="UP000254866">
    <property type="component" value="Unassembled WGS sequence"/>
</dbReference>
<evidence type="ECO:0000256" key="5">
    <source>
        <dbReference type="SAM" id="Phobius"/>
    </source>
</evidence>
<dbReference type="GeneID" id="43599313"/>
<dbReference type="InterPro" id="IPR036318">
    <property type="entry name" value="FAD-bd_PCMH-like_sf"/>
</dbReference>
<keyword evidence="5" id="KW-0812">Transmembrane</keyword>
<accession>A0A370TJZ8</accession>
<evidence type="ECO:0000313" key="7">
    <source>
        <dbReference type="EMBL" id="RDL35852.1"/>
    </source>
</evidence>
<comment type="similarity">
    <text evidence="1">Belongs to the oxygen-dependent FAD-linked oxidoreductase family.</text>
</comment>
<dbReference type="AlphaFoldDB" id="A0A370TJZ8"/>
<dbReference type="STRING" id="2656787.A0A370TJZ8"/>
<keyword evidence="5" id="KW-1133">Transmembrane helix</keyword>
<dbReference type="InterPro" id="IPR016167">
    <property type="entry name" value="FAD-bd_PCMH_sub1"/>
</dbReference>
<gene>
    <name evidence="7" type="ORF">BP5553_06464</name>
</gene>
<dbReference type="Pfam" id="PF01565">
    <property type="entry name" value="FAD_binding_4"/>
    <property type="match status" value="1"/>
</dbReference>
<dbReference type="GO" id="GO:0016491">
    <property type="term" value="F:oxidoreductase activity"/>
    <property type="evidence" value="ECO:0007669"/>
    <property type="project" value="UniProtKB-KW"/>
</dbReference>
<comment type="caution">
    <text evidence="7">The sequence shown here is derived from an EMBL/GenBank/DDBJ whole genome shotgun (WGS) entry which is preliminary data.</text>
</comment>
<dbReference type="Gene3D" id="3.30.43.10">
    <property type="entry name" value="Uridine Diphospho-n-acetylenolpyruvylglucosamine Reductase, domain 2"/>
    <property type="match status" value="1"/>
</dbReference>